<organism evidence="2 3">
    <name type="scientific">Trichonephila clavata</name>
    <name type="common">Joro spider</name>
    <name type="synonym">Nephila clavata</name>
    <dbReference type="NCBI Taxonomy" id="2740835"/>
    <lineage>
        <taxon>Eukaryota</taxon>
        <taxon>Metazoa</taxon>
        <taxon>Ecdysozoa</taxon>
        <taxon>Arthropoda</taxon>
        <taxon>Chelicerata</taxon>
        <taxon>Arachnida</taxon>
        <taxon>Araneae</taxon>
        <taxon>Araneomorphae</taxon>
        <taxon>Entelegynae</taxon>
        <taxon>Araneoidea</taxon>
        <taxon>Nephilidae</taxon>
        <taxon>Trichonephila</taxon>
    </lineage>
</organism>
<dbReference type="PANTHER" id="PTHR33327">
    <property type="entry name" value="ENDONUCLEASE"/>
    <property type="match status" value="1"/>
</dbReference>
<evidence type="ECO:0000313" key="2">
    <source>
        <dbReference type="EMBL" id="GFQ74774.1"/>
    </source>
</evidence>
<protein>
    <submittedName>
        <fullName evidence="2">Retrovirus-related Pol polyprotein from transposon 17.6</fullName>
    </submittedName>
</protein>
<feature type="domain" description="DUF7041" evidence="1">
    <location>
        <begin position="70"/>
        <end position="152"/>
    </location>
</feature>
<proteinExistence type="predicted"/>
<dbReference type="OrthoDB" id="6432730at2759"/>
<reference evidence="2" key="1">
    <citation type="submission" date="2020-07" db="EMBL/GenBank/DDBJ databases">
        <title>Multicomponent nature underlies the extraordinary mechanical properties of spider dragline silk.</title>
        <authorList>
            <person name="Kono N."/>
            <person name="Nakamura H."/>
            <person name="Mori M."/>
            <person name="Yoshida Y."/>
            <person name="Ohtoshi R."/>
            <person name="Malay A.D."/>
            <person name="Moran D.A.P."/>
            <person name="Tomita M."/>
            <person name="Numata K."/>
            <person name="Arakawa K."/>
        </authorList>
    </citation>
    <scope>NUCLEOTIDE SEQUENCE</scope>
</reference>
<gene>
    <name evidence="2" type="primary">pol_2543</name>
    <name evidence="2" type="ORF">TNCT_282771</name>
</gene>
<keyword evidence="3" id="KW-1185">Reference proteome</keyword>
<dbReference type="Pfam" id="PF23055">
    <property type="entry name" value="DUF7041"/>
    <property type="match status" value="1"/>
</dbReference>
<dbReference type="Proteomes" id="UP000887116">
    <property type="component" value="Unassembled WGS sequence"/>
</dbReference>
<evidence type="ECO:0000313" key="3">
    <source>
        <dbReference type="Proteomes" id="UP000887116"/>
    </source>
</evidence>
<dbReference type="PANTHER" id="PTHR33327:SF3">
    <property type="entry name" value="RNA-DIRECTED DNA POLYMERASE"/>
    <property type="match status" value="1"/>
</dbReference>
<name>A0A8X6FBS0_TRICU</name>
<dbReference type="InterPro" id="IPR055469">
    <property type="entry name" value="DUF7041"/>
</dbReference>
<evidence type="ECO:0000259" key="1">
    <source>
        <dbReference type="Pfam" id="PF23055"/>
    </source>
</evidence>
<sequence length="249" mass="28143">MLIRRCPDLPKAVILENSIFAYHSSSGEHFFHGRIHTNFSEEKRKIWTTLGVESRASSDDSQIARIVVKLPPIWTNNIKLWFVQAESNFALSAITNDQTKYNNIIAAIDQETLSSVSDILFKLPATNKYNELKERLIAEFSDSANKQIRKLLSELQLGDDKPSYLLRKMRELASGASLNDDFLKNLMGLQRLPSEMQSILSVSSETLENLAKLADEIAEVRTDPFLNVFVMDKSPSSNPALPTNPRRFA</sequence>
<accession>A0A8X6FBS0</accession>
<dbReference type="AlphaFoldDB" id="A0A8X6FBS0"/>
<comment type="caution">
    <text evidence="2">The sequence shown here is derived from an EMBL/GenBank/DDBJ whole genome shotgun (WGS) entry which is preliminary data.</text>
</comment>
<dbReference type="EMBL" id="BMAO01031401">
    <property type="protein sequence ID" value="GFQ74774.1"/>
    <property type="molecule type" value="Genomic_DNA"/>
</dbReference>